<dbReference type="AlphaFoldDB" id="A0A9D4D7X6"/>
<proteinExistence type="predicted"/>
<dbReference type="EMBL" id="JAIWYP010000011">
    <property type="protein sequence ID" value="KAH3739521.1"/>
    <property type="molecule type" value="Genomic_DNA"/>
</dbReference>
<evidence type="ECO:0000313" key="2">
    <source>
        <dbReference type="EMBL" id="KAH3739521.1"/>
    </source>
</evidence>
<organism evidence="2 3">
    <name type="scientific">Dreissena polymorpha</name>
    <name type="common">Zebra mussel</name>
    <name type="synonym">Mytilus polymorpha</name>
    <dbReference type="NCBI Taxonomy" id="45954"/>
    <lineage>
        <taxon>Eukaryota</taxon>
        <taxon>Metazoa</taxon>
        <taxon>Spiralia</taxon>
        <taxon>Lophotrochozoa</taxon>
        <taxon>Mollusca</taxon>
        <taxon>Bivalvia</taxon>
        <taxon>Autobranchia</taxon>
        <taxon>Heteroconchia</taxon>
        <taxon>Euheterodonta</taxon>
        <taxon>Imparidentia</taxon>
        <taxon>Neoheterodontei</taxon>
        <taxon>Myida</taxon>
        <taxon>Dreissenoidea</taxon>
        <taxon>Dreissenidae</taxon>
        <taxon>Dreissena</taxon>
    </lineage>
</organism>
<evidence type="ECO:0000256" key="1">
    <source>
        <dbReference type="SAM" id="MobiDB-lite"/>
    </source>
</evidence>
<comment type="caution">
    <text evidence="2">The sequence shown here is derived from an EMBL/GenBank/DDBJ whole genome shotgun (WGS) entry which is preliminary data.</text>
</comment>
<gene>
    <name evidence="2" type="ORF">DPMN_046173</name>
</gene>
<reference evidence="2" key="2">
    <citation type="submission" date="2020-11" db="EMBL/GenBank/DDBJ databases">
        <authorList>
            <person name="McCartney M.A."/>
            <person name="Auch B."/>
            <person name="Kono T."/>
            <person name="Mallez S."/>
            <person name="Becker A."/>
            <person name="Gohl D.M."/>
            <person name="Silverstein K.A.T."/>
            <person name="Koren S."/>
            <person name="Bechman K.B."/>
            <person name="Herman A."/>
            <person name="Abrahante J.E."/>
            <person name="Garbe J."/>
        </authorList>
    </citation>
    <scope>NUCLEOTIDE SEQUENCE</scope>
    <source>
        <strain evidence="2">Duluth1</strain>
        <tissue evidence="2">Whole animal</tissue>
    </source>
</reference>
<accession>A0A9D4D7X6</accession>
<feature type="region of interest" description="Disordered" evidence="1">
    <location>
        <begin position="86"/>
        <end position="119"/>
    </location>
</feature>
<reference evidence="2" key="1">
    <citation type="journal article" date="2019" name="bioRxiv">
        <title>The Genome of the Zebra Mussel, Dreissena polymorpha: A Resource for Invasive Species Research.</title>
        <authorList>
            <person name="McCartney M.A."/>
            <person name="Auch B."/>
            <person name="Kono T."/>
            <person name="Mallez S."/>
            <person name="Zhang Y."/>
            <person name="Obille A."/>
            <person name="Becker A."/>
            <person name="Abrahante J.E."/>
            <person name="Garbe J."/>
            <person name="Badalamenti J.P."/>
            <person name="Herman A."/>
            <person name="Mangelson H."/>
            <person name="Liachko I."/>
            <person name="Sullivan S."/>
            <person name="Sone E.D."/>
            <person name="Koren S."/>
            <person name="Silverstein K.A.T."/>
            <person name="Beckman K.B."/>
            <person name="Gohl D.M."/>
        </authorList>
    </citation>
    <scope>NUCLEOTIDE SEQUENCE</scope>
    <source>
        <strain evidence="2">Duluth1</strain>
        <tissue evidence="2">Whole animal</tissue>
    </source>
</reference>
<dbReference type="Proteomes" id="UP000828390">
    <property type="component" value="Unassembled WGS sequence"/>
</dbReference>
<sequence>MSSFVREKRKDKGSIMIVAEGIYDVGDLLMRNQKKTVPGVKSKIVRHWNEPWIITEKLCVVPSKICYLESSTPVIVHGDNLKRVHGDSNLHIPQEHNETTEVRQPNMRDLIPNNTVNEQ</sequence>
<protein>
    <submittedName>
        <fullName evidence="2">Uncharacterized protein</fullName>
    </submittedName>
</protein>
<keyword evidence="3" id="KW-1185">Reference proteome</keyword>
<feature type="compositionally biased region" description="Basic and acidic residues" evidence="1">
    <location>
        <begin position="86"/>
        <end position="101"/>
    </location>
</feature>
<name>A0A9D4D7X6_DREPO</name>
<evidence type="ECO:0000313" key="3">
    <source>
        <dbReference type="Proteomes" id="UP000828390"/>
    </source>
</evidence>